<dbReference type="InterPro" id="IPR041690">
    <property type="entry name" value="Cadherin_5"/>
</dbReference>
<feature type="non-terminal residue" evidence="5">
    <location>
        <position position="1115"/>
    </location>
</feature>
<dbReference type="InterPro" id="IPR015919">
    <property type="entry name" value="Cadherin-like_sf"/>
</dbReference>
<dbReference type="InterPro" id="IPR006644">
    <property type="entry name" value="Cadg"/>
</dbReference>
<dbReference type="Pfam" id="PF17892">
    <property type="entry name" value="Cadherin_5"/>
    <property type="match status" value="1"/>
</dbReference>
<dbReference type="PRINTS" id="PR00313">
    <property type="entry name" value="CABNDNGRPT"/>
</dbReference>
<feature type="domain" description="Cadherin" evidence="4">
    <location>
        <begin position="219"/>
        <end position="324"/>
    </location>
</feature>
<dbReference type="Proteomes" id="UP001165279">
    <property type="component" value="Unassembled WGS sequence"/>
</dbReference>
<dbReference type="Gene3D" id="2.150.10.10">
    <property type="entry name" value="Serralysin-like metalloprotease, C-terminal"/>
    <property type="match status" value="2"/>
</dbReference>
<evidence type="ECO:0000259" key="4">
    <source>
        <dbReference type="PROSITE" id="PS50268"/>
    </source>
</evidence>
<dbReference type="SUPFAM" id="SSF51120">
    <property type="entry name" value="beta-Roll"/>
    <property type="match status" value="3"/>
</dbReference>
<feature type="compositionally biased region" description="Low complexity" evidence="3">
    <location>
        <begin position="706"/>
        <end position="742"/>
    </location>
</feature>
<dbReference type="InterPro" id="IPR010221">
    <property type="entry name" value="VCBS_dom"/>
</dbReference>
<evidence type="ECO:0000313" key="5">
    <source>
        <dbReference type="EMBL" id="MCG6560775.1"/>
    </source>
</evidence>
<dbReference type="PANTHER" id="PTHR38340:SF1">
    <property type="entry name" value="S-LAYER PROTEIN"/>
    <property type="match status" value="1"/>
</dbReference>
<proteinExistence type="predicted"/>
<dbReference type="Pfam" id="PF00353">
    <property type="entry name" value="HemolysinCabind"/>
    <property type="match status" value="5"/>
</dbReference>
<feature type="region of interest" description="Disordered" evidence="3">
    <location>
        <begin position="1080"/>
        <end position="1115"/>
    </location>
</feature>
<evidence type="ECO:0000256" key="3">
    <source>
        <dbReference type="SAM" id="MobiDB-lite"/>
    </source>
</evidence>
<gene>
    <name evidence="5" type="ORF">MB818_21430</name>
</gene>
<dbReference type="EMBL" id="JAKOEM010000040">
    <property type="protein sequence ID" value="MCG6560775.1"/>
    <property type="molecule type" value="Genomic_DNA"/>
</dbReference>
<keyword evidence="2" id="KW-0964">Secreted</keyword>
<dbReference type="Gene3D" id="2.60.40.10">
    <property type="entry name" value="Immunoglobulins"/>
    <property type="match status" value="1"/>
</dbReference>
<dbReference type="SMART" id="SM00736">
    <property type="entry name" value="CADG"/>
    <property type="match status" value="2"/>
</dbReference>
<dbReference type="Pfam" id="PF17803">
    <property type="entry name" value="Cadherin_4"/>
    <property type="match status" value="1"/>
</dbReference>
<organism evidence="5 6">
    <name type="scientific">Ruegeria alba</name>
    <dbReference type="NCBI Taxonomy" id="2916756"/>
    <lineage>
        <taxon>Bacteria</taxon>
        <taxon>Pseudomonadati</taxon>
        <taxon>Pseudomonadota</taxon>
        <taxon>Alphaproteobacteria</taxon>
        <taxon>Rhodobacterales</taxon>
        <taxon>Roseobacteraceae</taxon>
        <taxon>Ruegeria</taxon>
    </lineage>
</organism>
<sequence>MDEDTLLSLSLFGDNGSGSDYDPNGDLFNISAVAGLPLFSGAPISVTSSGGRLAQLAVFSDGTLSFDPTISFNDLAEGATDTIVFQYTIVDEKGFESVAPATVTLTITGQNDAPTLQATVASAVEDGPSVDVDLAVLGADVDTDDDETTLSYTVTGVPTEGTASIGGTALTFDPGADFQNLAEGETRTVVVTVRATDSHGAWAENDISFVVTGTNDAPTIEPAVIHVTEDGPSFDLDLAAIANDIDSDDDGTTLSYRITGASTEGTASISGTTLTFDPGADFQDLADGETRDVAVEVSATDSHGATATSIVTVTVTGTNDAPVVTAIDAGSASEDAAPVVIDLLAGQTDVDNGTVLSATDISVSDDLGNAVAFSDNGDGTITIDPFQYDALNDGENRTLTVNYGVSDGITVTSNTATLVVEGVTDNLPPDAGDDHIAGTIYTYGGAVVLDTLLSNDTDPDLDPLSIGSVLGASALGATVTLNGDGTVSYDPSTIPPFAELTGGATIDDSFTYTVTDGNGGTDTATVMLHISNEDDPPVLNGEIPAQSAFVDLGYSYQLPADLFVDDDEGGPITYSVTLADGSALPSWLTFDAGTRTLTFAANAPGAGDVGIFEVSVIATEEDGQARSTTFDLAVLDGSQINGTPNDDLIIGTIQGDLIFGLGGNDTISGLPGSDVLDGGDGNDSVDGGAGDDVLTGGLGVDTLIGGDGTDSLDGGSGNDNLSGGDGNDTLLGGDGTDTLSDGNGDDYVDAGAGDDQIRINYGNDVLIGGEGNDTFYDSTYNTLTGTKLLDGGAGNDEFSIYNYDGDVDILGGDGADSVSLEFLLGGTYSIDGGAGNDYFGVYNSVNATVILDGGDGDDVIDTRDPYGGVFIISGGDGNDTIHLKQSYRNGGDYTIDAGAGNDLITRAGANGDSSVHLIAGTGADVIQVSAKISDGVYTLGDGLTGDTDQDTLVIQSWDGTATSAIKVTDFDPAHDLLNIDAILNGPITGWDGNANPFGAGFMRLQQDGADTLLQVDLDGGGDNYVTVAILQNTTATDFSEANFFPPYPPDGSAPAGMSLTGTSGDDTLVGGVGPDTLLGLDGNDILQGGPGSDVLDGGDGNDSVDGGAGDDVLTG</sequence>
<dbReference type="InterPro" id="IPR011049">
    <property type="entry name" value="Serralysin-like_metalloprot_C"/>
</dbReference>
<feature type="compositionally biased region" description="Low complexity" evidence="3">
    <location>
        <begin position="1101"/>
        <end position="1115"/>
    </location>
</feature>
<dbReference type="InterPro" id="IPR013783">
    <property type="entry name" value="Ig-like_fold"/>
</dbReference>
<dbReference type="PANTHER" id="PTHR38340">
    <property type="entry name" value="S-LAYER PROTEIN"/>
    <property type="match status" value="1"/>
</dbReference>
<feature type="region of interest" description="Disordered" evidence="3">
    <location>
        <begin position="672"/>
        <end position="691"/>
    </location>
</feature>
<evidence type="ECO:0000256" key="1">
    <source>
        <dbReference type="ARBA" id="ARBA00004613"/>
    </source>
</evidence>
<dbReference type="InterPro" id="IPR001343">
    <property type="entry name" value="Hemolysn_Ca-bd"/>
</dbReference>
<dbReference type="InterPro" id="IPR050557">
    <property type="entry name" value="RTX_toxin/Mannuronan_C5-epim"/>
</dbReference>
<dbReference type="NCBIfam" id="TIGR01965">
    <property type="entry name" value="VCBS_repeat"/>
    <property type="match status" value="4"/>
</dbReference>
<dbReference type="InterPro" id="IPR002126">
    <property type="entry name" value="Cadherin-like_dom"/>
</dbReference>
<reference evidence="5" key="1">
    <citation type="submission" date="2022-02" db="EMBL/GenBank/DDBJ databases">
        <title>The genome sequence of Ruegeria sp. 1NDH52C.</title>
        <authorList>
            <person name="Du J."/>
        </authorList>
    </citation>
    <scope>NUCLEOTIDE SEQUENCE</scope>
    <source>
        <strain evidence="5">1NDH52C</strain>
    </source>
</reference>
<feature type="region of interest" description="Disordered" evidence="3">
    <location>
        <begin position="706"/>
        <end position="747"/>
    </location>
</feature>
<dbReference type="SUPFAM" id="SSF49313">
    <property type="entry name" value="Cadherin-like"/>
    <property type="match status" value="2"/>
</dbReference>
<dbReference type="Pfam" id="PF05345">
    <property type="entry name" value="He_PIG"/>
    <property type="match status" value="1"/>
</dbReference>
<dbReference type="NCBIfam" id="NF012211">
    <property type="entry name" value="tand_rpt_95"/>
    <property type="match status" value="1"/>
</dbReference>
<name>A0ABS9P2R4_9RHOB</name>
<dbReference type="PROSITE" id="PS50268">
    <property type="entry name" value="CADHERIN_2"/>
    <property type="match status" value="1"/>
</dbReference>
<comment type="subcellular location">
    <subcellularLocation>
        <location evidence="1">Secreted</location>
    </subcellularLocation>
</comment>
<keyword evidence="6" id="KW-1185">Reference proteome</keyword>
<dbReference type="Gene3D" id="2.160.20.160">
    <property type="match status" value="1"/>
</dbReference>
<comment type="caution">
    <text evidence="5">The sequence shown here is derived from an EMBL/GenBank/DDBJ whole genome shotgun (WGS) entry which is preliminary data.</text>
</comment>
<dbReference type="PROSITE" id="PS00330">
    <property type="entry name" value="HEMOLYSIN_CALCIUM"/>
    <property type="match status" value="5"/>
</dbReference>
<accession>A0ABS9P2R4</accession>
<dbReference type="InterPro" id="IPR040853">
    <property type="entry name" value="RapA2_cadherin-like"/>
</dbReference>
<protein>
    <submittedName>
        <fullName evidence="5">Ig-like domain-containing protein</fullName>
    </submittedName>
</protein>
<evidence type="ECO:0000256" key="2">
    <source>
        <dbReference type="ARBA" id="ARBA00022525"/>
    </source>
</evidence>
<evidence type="ECO:0000313" key="6">
    <source>
        <dbReference type="Proteomes" id="UP001165279"/>
    </source>
</evidence>
<dbReference type="Pfam" id="PF17963">
    <property type="entry name" value="Big_9"/>
    <property type="match status" value="2"/>
</dbReference>
<dbReference type="InterPro" id="IPR018511">
    <property type="entry name" value="Hemolysin-typ_Ca-bd_CS"/>
</dbReference>